<dbReference type="Pfam" id="PF07992">
    <property type="entry name" value="Pyr_redox_2"/>
    <property type="match status" value="1"/>
</dbReference>
<dbReference type="KEGG" id="pasa:BAOM_1848"/>
<proteinExistence type="predicted"/>
<dbReference type="InterPro" id="IPR036188">
    <property type="entry name" value="FAD/NAD-bd_sf"/>
</dbReference>
<protein>
    <submittedName>
        <fullName evidence="5">Pyridine nucleotide-disulfide oxidoreductase</fullName>
    </submittedName>
</protein>
<dbReference type="InterPro" id="IPR050097">
    <property type="entry name" value="Ferredoxin-NADP_redctase_2"/>
</dbReference>
<dbReference type="SUPFAM" id="SSF51905">
    <property type="entry name" value="FAD/NAD(P)-binding domain"/>
    <property type="match status" value="1"/>
</dbReference>
<evidence type="ECO:0000256" key="1">
    <source>
        <dbReference type="ARBA" id="ARBA00001974"/>
    </source>
</evidence>
<dbReference type="PRINTS" id="PR00469">
    <property type="entry name" value="PNDRDTASEII"/>
</dbReference>
<gene>
    <name evidence="5" type="ORF">BAOM_1848</name>
</gene>
<dbReference type="OrthoDB" id="9806179at2"/>
<evidence type="ECO:0000256" key="4">
    <source>
        <dbReference type="ARBA" id="ARBA00023002"/>
    </source>
</evidence>
<comment type="subunit">
    <text evidence="2">Homodimer.</text>
</comment>
<dbReference type="InterPro" id="IPR023753">
    <property type="entry name" value="FAD/NAD-binding_dom"/>
</dbReference>
<organism evidence="5 6">
    <name type="scientific">Peribacillus asahii</name>
    <dbReference type="NCBI Taxonomy" id="228899"/>
    <lineage>
        <taxon>Bacteria</taxon>
        <taxon>Bacillati</taxon>
        <taxon>Bacillota</taxon>
        <taxon>Bacilli</taxon>
        <taxon>Bacillales</taxon>
        <taxon>Bacillaceae</taxon>
        <taxon>Peribacillus</taxon>
    </lineage>
</organism>
<dbReference type="PRINTS" id="PR00368">
    <property type="entry name" value="FADPNR"/>
</dbReference>
<evidence type="ECO:0000313" key="6">
    <source>
        <dbReference type="Proteomes" id="UP000283095"/>
    </source>
</evidence>
<evidence type="ECO:0000256" key="3">
    <source>
        <dbReference type="ARBA" id="ARBA00022630"/>
    </source>
</evidence>
<evidence type="ECO:0000313" key="5">
    <source>
        <dbReference type="EMBL" id="AZV42458.1"/>
    </source>
</evidence>
<dbReference type="RefSeq" id="WP_127759934.1">
    <property type="nucleotide sequence ID" value="NZ_CP026095.1"/>
</dbReference>
<name>A0A3Q9RM48_9BACI</name>
<evidence type="ECO:0000256" key="2">
    <source>
        <dbReference type="ARBA" id="ARBA00011738"/>
    </source>
</evidence>
<dbReference type="Proteomes" id="UP000283095">
    <property type="component" value="Chromosome"/>
</dbReference>
<dbReference type="Gene3D" id="3.50.50.60">
    <property type="entry name" value="FAD/NAD(P)-binding domain"/>
    <property type="match status" value="2"/>
</dbReference>
<keyword evidence="3" id="KW-0285">Flavoprotein</keyword>
<accession>A0A3Q9RM48</accession>
<dbReference type="AlphaFoldDB" id="A0A3Q9RM48"/>
<sequence length="300" mass="33202">MKQVDCVIIGGGIAGLQAAIQLGRYKHDVLVIDSNQGRSTICRCYHNILGWPDGVSGQEIRKLGKLHAEKYGVHFLHDVVTTLKKESNHFYLETEQHAKFEAKTIFLATGLVDHLPKLENLVTCLGTDIYVCPDCDGYEVSGKKTVVLGAGNTGADMAVTLAYWSNNIIYINHNQSAVDVTKLDELEKHRIKIVYEQIEKIILDEKQHFAGILLKNGEVMEAERGFVAFGGNKINYELAETVGVELTENKHVLVNPRTKETNIKGVWAGGDLAAHSEQVTIAMGDGSQAAIWIHKRLLEQ</sequence>
<keyword evidence="4" id="KW-0560">Oxidoreductase</keyword>
<dbReference type="EMBL" id="CP026095">
    <property type="protein sequence ID" value="AZV42458.1"/>
    <property type="molecule type" value="Genomic_DNA"/>
</dbReference>
<dbReference type="GO" id="GO:0016491">
    <property type="term" value="F:oxidoreductase activity"/>
    <property type="evidence" value="ECO:0007669"/>
    <property type="project" value="UniProtKB-KW"/>
</dbReference>
<reference evidence="5 6" key="1">
    <citation type="submission" date="2018-01" db="EMBL/GenBank/DDBJ databases">
        <title>Bacillus asahii Genome sequencing and assembly.</title>
        <authorList>
            <person name="Jiang H."/>
            <person name="Feng Y."/>
            <person name="Zhao F."/>
            <person name="Lin X."/>
        </authorList>
    </citation>
    <scope>NUCLEOTIDE SEQUENCE [LARGE SCALE GENOMIC DNA]</scope>
    <source>
        <strain evidence="5 6">OM18</strain>
    </source>
</reference>
<comment type="cofactor">
    <cofactor evidence="1">
        <name>FAD</name>
        <dbReference type="ChEBI" id="CHEBI:57692"/>
    </cofactor>
</comment>
<dbReference type="PANTHER" id="PTHR48105">
    <property type="entry name" value="THIOREDOXIN REDUCTASE 1-RELATED-RELATED"/>
    <property type="match status" value="1"/>
</dbReference>